<evidence type="ECO:0000256" key="1">
    <source>
        <dbReference type="SAM" id="MobiDB-lite"/>
    </source>
</evidence>
<proteinExistence type="predicted"/>
<name>E0Q9Y6_9BIFI</name>
<gene>
    <name evidence="2" type="ORF">HMPREF0168_1784</name>
</gene>
<dbReference type="Proteomes" id="UP000003323">
    <property type="component" value="Unassembled WGS sequence"/>
</dbReference>
<organism evidence="2 3">
    <name type="scientific">Bifidobacterium dentium ATCC 27679</name>
    <dbReference type="NCBI Taxonomy" id="871562"/>
    <lineage>
        <taxon>Bacteria</taxon>
        <taxon>Bacillati</taxon>
        <taxon>Actinomycetota</taxon>
        <taxon>Actinomycetes</taxon>
        <taxon>Bifidobacteriales</taxon>
        <taxon>Bifidobacteriaceae</taxon>
        <taxon>Bifidobacterium</taxon>
    </lineage>
</organism>
<accession>E0Q9Y6</accession>
<sequence>MSDSSESDIPDNLRAPRVSDSPESDIHANGKVAARRWIPLHANGSEPHNRRDRT</sequence>
<evidence type="ECO:0000313" key="2">
    <source>
        <dbReference type="EMBL" id="EFM40761.1"/>
    </source>
</evidence>
<dbReference type="HOGENOM" id="CLU_3040862_0_0_11"/>
<dbReference type="AlphaFoldDB" id="E0Q9Y6"/>
<comment type="caution">
    <text evidence="2">The sequence shown here is derived from an EMBL/GenBank/DDBJ whole genome shotgun (WGS) entry which is preliminary data.</text>
</comment>
<dbReference type="EMBL" id="AEEQ01000011">
    <property type="protein sequence ID" value="EFM40761.1"/>
    <property type="molecule type" value="Genomic_DNA"/>
</dbReference>
<evidence type="ECO:0000313" key="3">
    <source>
        <dbReference type="Proteomes" id="UP000003323"/>
    </source>
</evidence>
<reference evidence="2 3" key="1">
    <citation type="submission" date="2010-08" db="EMBL/GenBank/DDBJ databases">
        <authorList>
            <person name="Muzny D."/>
            <person name="Qin X."/>
            <person name="Deng J."/>
            <person name="Jiang H."/>
            <person name="Liu Y."/>
            <person name="Qu J."/>
            <person name="Song X.-Z."/>
            <person name="Zhang L."/>
            <person name="Thornton R."/>
            <person name="Coyle M."/>
            <person name="Francisco L."/>
            <person name="Jackson L."/>
            <person name="Javaid M."/>
            <person name="Korchina V."/>
            <person name="Kovar C."/>
            <person name="Mata R."/>
            <person name="Mathew T."/>
            <person name="Ngo R."/>
            <person name="Nguyen L."/>
            <person name="Nguyen N."/>
            <person name="Okwuonu G."/>
            <person name="Ongeri F."/>
            <person name="Pham C."/>
            <person name="Simmons D."/>
            <person name="Wilczek-Boney K."/>
            <person name="Hale W."/>
            <person name="Jakkamsetti A."/>
            <person name="Pham P."/>
            <person name="Ruth R."/>
            <person name="San Lucas F."/>
            <person name="Warren J."/>
            <person name="Zhang J."/>
            <person name="Zhao Z."/>
            <person name="Zhou C."/>
            <person name="Zhu D."/>
            <person name="Lee S."/>
            <person name="Bess C."/>
            <person name="Blankenburg K."/>
            <person name="Forbes L."/>
            <person name="Fu Q."/>
            <person name="Gubbala S."/>
            <person name="Hirani K."/>
            <person name="Jayaseelan J.C."/>
            <person name="Lara F."/>
            <person name="Munidasa M."/>
            <person name="Palculict T."/>
            <person name="Patil S."/>
            <person name="Pu L.-L."/>
            <person name="Saada N."/>
            <person name="Tang L."/>
            <person name="Weissenberger G."/>
            <person name="Zhu Y."/>
            <person name="Hemphill L."/>
            <person name="Shang Y."/>
            <person name="Youmans B."/>
            <person name="Ayvaz T."/>
            <person name="Ross M."/>
            <person name="Santibanez J."/>
            <person name="Aqrawi P."/>
            <person name="Gross S."/>
            <person name="Joshi V."/>
            <person name="Fowler G."/>
            <person name="Nazareth L."/>
            <person name="Reid J."/>
            <person name="Worley K."/>
            <person name="Petrosino J."/>
            <person name="Highlander S."/>
            <person name="Gibbs R."/>
        </authorList>
    </citation>
    <scope>NUCLEOTIDE SEQUENCE [LARGE SCALE GENOMIC DNA]</scope>
    <source>
        <strain evidence="2 3">ATCC 27679</strain>
    </source>
</reference>
<feature type="region of interest" description="Disordered" evidence="1">
    <location>
        <begin position="1"/>
        <end position="54"/>
    </location>
</feature>
<protein>
    <submittedName>
        <fullName evidence="2">Uncharacterized protein</fullName>
    </submittedName>
</protein>